<dbReference type="Gene3D" id="3.40.640.10">
    <property type="entry name" value="Type I PLP-dependent aspartate aminotransferase-like (Major domain)"/>
    <property type="match status" value="1"/>
</dbReference>
<sequence>MLNPALDALPDSPFTRMNALIADVTPPADPPPLLMSVGEPQNAYPAWVAETLAENAHLWGKYVNPRGTDALNAAMIGWLERRFGLPAGVIRPGESIAPLAGTREGLYLLPEVVTPRRAEGTNRPPAVLIPNPFYHTYAGAALTAGAEPVFLPTTRETGYLPDLDAVDPELWARTSLFYLCSPSNPAGSVADVDYLKRAVTLARTHDFCLVVDECYAELYYGAPPPTALQAALALDGTLDNVVVFHSLSKRSSLAGLRAGFCAGDPRILKPFLKLRDYGAVFIPLPSQAAAARLWADDDHVAANRAYYRRNFAIAEQYLGDHPGFAWPEAGFFLWLEVGTEAAEPLAKRLWAEAGVKVVPGAYFGRADAHGVNPGAPYLRLAMVHDAATTEAAMRRIRPLLCGGGDAR</sequence>
<feature type="domain" description="Aminotransferase class I/classII large" evidence="5">
    <location>
        <begin position="34"/>
        <end position="396"/>
    </location>
</feature>
<evidence type="ECO:0000256" key="3">
    <source>
        <dbReference type="ARBA" id="ARBA00022679"/>
    </source>
</evidence>
<keyword evidence="7" id="KW-1185">Reference proteome</keyword>
<dbReference type="GO" id="GO:0008483">
    <property type="term" value="F:transaminase activity"/>
    <property type="evidence" value="ECO:0007669"/>
    <property type="project" value="UniProtKB-KW"/>
</dbReference>
<dbReference type="SUPFAM" id="SSF53383">
    <property type="entry name" value="PLP-dependent transferases"/>
    <property type="match status" value="1"/>
</dbReference>
<evidence type="ECO:0000313" key="7">
    <source>
        <dbReference type="Proteomes" id="UP000324065"/>
    </source>
</evidence>
<accession>A0A5M6IF77</accession>
<dbReference type="InterPro" id="IPR015424">
    <property type="entry name" value="PyrdxlP-dep_Trfase"/>
</dbReference>
<comment type="caution">
    <text evidence="6">The sequence shown here is derived from an EMBL/GenBank/DDBJ whole genome shotgun (WGS) entry which is preliminary data.</text>
</comment>
<dbReference type="InterPro" id="IPR015421">
    <property type="entry name" value="PyrdxlP-dep_Trfase_major"/>
</dbReference>
<dbReference type="Proteomes" id="UP000324065">
    <property type="component" value="Unassembled WGS sequence"/>
</dbReference>
<dbReference type="OrthoDB" id="9813612at2"/>
<proteinExistence type="inferred from homology"/>
<dbReference type="EC" id="2.6.1.-" evidence="4"/>
<dbReference type="Gene3D" id="3.90.1150.10">
    <property type="entry name" value="Aspartate Aminotransferase, domain 1"/>
    <property type="match status" value="1"/>
</dbReference>
<evidence type="ECO:0000256" key="2">
    <source>
        <dbReference type="ARBA" id="ARBA00022576"/>
    </source>
</evidence>
<dbReference type="RefSeq" id="WP_150060942.1">
    <property type="nucleotide sequence ID" value="NZ_JACHII010000003.1"/>
</dbReference>
<evidence type="ECO:0000259" key="5">
    <source>
        <dbReference type="Pfam" id="PF00155"/>
    </source>
</evidence>
<organism evidence="6 7">
    <name type="scientific">Roseospira marina</name>
    <dbReference type="NCBI Taxonomy" id="140057"/>
    <lineage>
        <taxon>Bacteria</taxon>
        <taxon>Pseudomonadati</taxon>
        <taxon>Pseudomonadota</taxon>
        <taxon>Alphaproteobacteria</taxon>
        <taxon>Rhodospirillales</taxon>
        <taxon>Rhodospirillaceae</taxon>
        <taxon>Roseospira</taxon>
    </lineage>
</organism>
<reference evidence="6 7" key="1">
    <citation type="submission" date="2019-09" db="EMBL/GenBank/DDBJ databases">
        <title>Genome sequence of Roseospira marina, one of the more divergent members of the non-sulfur purple photosynthetic bacterial family, the Rhodospirillaceae.</title>
        <authorList>
            <person name="Meyer T."/>
            <person name="Kyndt J."/>
        </authorList>
    </citation>
    <scope>NUCLEOTIDE SEQUENCE [LARGE SCALE GENOMIC DNA]</scope>
    <source>
        <strain evidence="6 7">DSM 15113</strain>
    </source>
</reference>
<evidence type="ECO:0000313" key="6">
    <source>
        <dbReference type="EMBL" id="KAA5606931.1"/>
    </source>
</evidence>
<dbReference type="InterPro" id="IPR004839">
    <property type="entry name" value="Aminotransferase_I/II_large"/>
</dbReference>
<dbReference type="AlphaFoldDB" id="A0A5M6IF77"/>
<protein>
    <recommendedName>
        <fullName evidence="4">Aminotransferase</fullName>
        <ecNumber evidence="4">2.6.1.-</ecNumber>
    </recommendedName>
</protein>
<dbReference type="Pfam" id="PF00155">
    <property type="entry name" value="Aminotran_1_2"/>
    <property type="match status" value="1"/>
</dbReference>
<name>A0A5M6IF77_9PROT</name>
<keyword evidence="3 4" id="KW-0808">Transferase</keyword>
<evidence type="ECO:0000256" key="4">
    <source>
        <dbReference type="RuleBase" id="RU000481"/>
    </source>
</evidence>
<dbReference type="PANTHER" id="PTHR42832">
    <property type="entry name" value="AMINO ACID AMINOTRANSFERASE"/>
    <property type="match status" value="1"/>
</dbReference>
<comment type="similarity">
    <text evidence="4">Belongs to the class-I pyridoxal-phosphate-dependent aminotransferase family.</text>
</comment>
<dbReference type="InterPro" id="IPR015422">
    <property type="entry name" value="PyrdxlP-dep_Trfase_small"/>
</dbReference>
<dbReference type="CDD" id="cd00609">
    <property type="entry name" value="AAT_like"/>
    <property type="match status" value="1"/>
</dbReference>
<comment type="cofactor">
    <cofactor evidence="1 4">
        <name>pyridoxal 5'-phosphate</name>
        <dbReference type="ChEBI" id="CHEBI:597326"/>
    </cofactor>
</comment>
<gene>
    <name evidence="6" type="ORF">F1188_03180</name>
</gene>
<keyword evidence="2 4" id="KW-0032">Aminotransferase</keyword>
<evidence type="ECO:0000256" key="1">
    <source>
        <dbReference type="ARBA" id="ARBA00001933"/>
    </source>
</evidence>
<dbReference type="GO" id="GO:0030170">
    <property type="term" value="F:pyridoxal phosphate binding"/>
    <property type="evidence" value="ECO:0007669"/>
    <property type="project" value="InterPro"/>
</dbReference>
<dbReference type="PROSITE" id="PS00105">
    <property type="entry name" value="AA_TRANSFER_CLASS_1"/>
    <property type="match status" value="1"/>
</dbReference>
<dbReference type="InterPro" id="IPR004838">
    <property type="entry name" value="NHTrfase_class1_PyrdxlP-BS"/>
</dbReference>
<dbReference type="InterPro" id="IPR050881">
    <property type="entry name" value="LL-DAP_aminotransferase"/>
</dbReference>
<dbReference type="PANTHER" id="PTHR42832:SF3">
    <property type="entry name" value="L-GLUTAMINE--4-(METHYLSULFANYL)-2-OXOBUTANOATE AMINOTRANSFERASE"/>
    <property type="match status" value="1"/>
</dbReference>
<dbReference type="EMBL" id="VWPJ01000002">
    <property type="protein sequence ID" value="KAA5606931.1"/>
    <property type="molecule type" value="Genomic_DNA"/>
</dbReference>